<name>A0A5M3WRW1_9ACTN</name>
<dbReference type="Proteomes" id="UP000331127">
    <property type="component" value="Unassembled WGS sequence"/>
</dbReference>
<reference evidence="1 2" key="1">
    <citation type="submission" date="2019-10" db="EMBL/GenBank/DDBJ databases">
        <title>Whole genome shotgun sequence of Acrocarpospora macrocephala NBRC 16266.</title>
        <authorList>
            <person name="Ichikawa N."/>
            <person name="Kimura A."/>
            <person name="Kitahashi Y."/>
            <person name="Komaki H."/>
            <person name="Oguchi A."/>
        </authorList>
    </citation>
    <scope>NUCLEOTIDE SEQUENCE [LARGE SCALE GENOMIC DNA]</scope>
    <source>
        <strain evidence="1 2">NBRC 16266</strain>
    </source>
</reference>
<organism evidence="1 2">
    <name type="scientific">Acrocarpospora macrocephala</name>
    <dbReference type="NCBI Taxonomy" id="150177"/>
    <lineage>
        <taxon>Bacteria</taxon>
        <taxon>Bacillati</taxon>
        <taxon>Actinomycetota</taxon>
        <taxon>Actinomycetes</taxon>
        <taxon>Streptosporangiales</taxon>
        <taxon>Streptosporangiaceae</taxon>
        <taxon>Acrocarpospora</taxon>
    </lineage>
</organism>
<keyword evidence="2" id="KW-1185">Reference proteome</keyword>
<evidence type="ECO:0000313" key="1">
    <source>
        <dbReference type="EMBL" id="GES10041.1"/>
    </source>
</evidence>
<protein>
    <submittedName>
        <fullName evidence="1">Uncharacterized protein</fullName>
    </submittedName>
</protein>
<comment type="caution">
    <text evidence="1">The sequence shown here is derived from an EMBL/GenBank/DDBJ whole genome shotgun (WGS) entry which is preliminary data.</text>
</comment>
<gene>
    <name evidence="1" type="ORF">Amac_036380</name>
</gene>
<evidence type="ECO:0000313" key="2">
    <source>
        <dbReference type="Proteomes" id="UP000331127"/>
    </source>
</evidence>
<proteinExistence type="predicted"/>
<sequence>MALLGGVAAVTAIALINAKRLGVPIKGRALIACAGLLGT</sequence>
<accession>A0A5M3WRW1</accession>
<dbReference type="EMBL" id="BLAE01000018">
    <property type="protein sequence ID" value="GES10041.1"/>
    <property type="molecule type" value="Genomic_DNA"/>
</dbReference>
<dbReference type="AlphaFoldDB" id="A0A5M3WRW1"/>